<keyword evidence="10" id="KW-1185">Reference proteome</keyword>
<protein>
    <recommendedName>
        <fullName evidence="3">histidine kinase</fullName>
        <ecNumber evidence="3">2.7.13.3</ecNumber>
    </recommendedName>
</protein>
<dbReference type="SUPFAM" id="SSF55874">
    <property type="entry name" value="ATPase domain of HSP90 chaperone/DNA topoisomerase II/histidine kinase"/>
    <property type="match status" value="1"/>
</dbReference>
<evidence type="ECO:0000256" key="5">
    <source>
        <dbReference type="ARBA" id="ARBA00022679"/>
    </source>
</evidence>
<dbReference type="InterPro" id="IPR004358">
    <property type="entry name" value="Sig_transdc_His_kin-like_C"/>
</dbReference>
<dbReference type="CDD" id="cd00075">
    <property type="entry name" value="HATPase"/>
    <property type="match status" value="1"/>
</dbReference>
<dbReference type="SMART" id="SM00065">
    <property type="entry name" value="GAF"/>
    <property type="match status" value="2"/>
</dbReference>
<reference evidence="9 10" key="1">
    <citation type="submission" date="2018-09" db="EMBL/GenBank/DDBJ databases">
        <title>Complete genome sequence of Euzebya sp. DY32-46 isolated from seawater of Pacific Ocean.</title>
        <authorList>
            <person name="Xu L."/>
            <person name="Wu Y.-H."/>
            <person name="Xu X.-W."/>
        </authorList>
    </citation>
    <scope>NUCLEOTIDE SEQUENCE [LARGE SCALE GENOMIC DNA]</scope>
    <source>
        <strain evidence="9 10">DY32-46</strain>
    </source>
</reference>
<dbReference type="CDD" id="cd00082">
    <property type="entry name" value="HisKA"/>
    <property type="match status" value="1"/>
</dbReference>
<dbReference type="InterPro" id="IPR036890">
    <property type="entry name" value="HATPase_C_sf"/>
</dbReference>
<dbReference type="InterPro" id="IPR036097">
    <property type="entry name" value="HisK_dim/P_sf"/>
</dbReference>
<dbReference type="PANTHER" id="PTHR43711">
    <property type="entry name" value="TWO-COMPONENT HISTIDINE KINASE"/>
    <property type="match status" value="1"/>
</dbReference>
<keyword evidence="4" id="KW-0597">Phosphoprotein</keyword>
<dbReference type="GO" id="GO:0000155">
    <property type="term" value="F:phosphorelay sensor kinase activity"/>
    <property type="evidence" value="ECO:0007669"/>
    <property type="project" value="InterPro"/>
</dbReference>
<dbReference type="PANTHER" id="PTHR43711:SF1">
    <property type="entry name" value="HISTIDINE KINASE 1"/>
    <property type="match status" value="1"/>
</dbReference>
<dbReference type="EMBL" id="CP031165">
    <property type="protein sequence ID" value="AXV08459.1"/>
    <property type="molecule type" value="Genomic_DNA"/>
</dbReference>
<comment type="catalytic activity">
    <reaction evidence="1">
        <text>ATP + protein L-histidine = ADP + protein N-phospho-L-histidine.</text>
        <dbReference type="EC" id="2.7.13.3"/>
    </reaction>
</comment>
<comment type="subcellular location">
    <subcellularLocation>
        <location evidence="2">Cell membrane</location>
    </subcellularLocation>
</comment>
<dbReference type="SMART" id="SM00388">
    <property type="entry name" value="HisKA"/>
    <property type="match status" value="1"/>
</dbReference>
<dbReference type="Gene3D" id="3.30.450.40">
    <property type="match status" value="2"/>
</dbReference>
<dbReference type="SMART" id="SM00387">
    <property type="entry name" value="HATPase_c"/>
    <property type="match status" value="1"/>
</dbReference>
<sequence>MRALVDAVTAITRVQDDPEQMLEQIVEAARTVSGAEYAALGIVGPDGRTLDAFLHTGMDPATVERIGNLPTGHGILGAVIVEGRALRLPDLSLHPASQGFPPNHPPMRSFLGVPIRSGEEVLGHLYMTNKEGGAGFTDTDEALITALAGQASIAIEMSSRYDKERELTHRLQRLVEVNTVLTTERRVDHALQQIVNAAADLVDATYVGLGVLGEGRDSFSSFIHTGMDPGLVEAIGDLPVGRGVMRAVMVGGRAIRLKDIGEHPASVGFPADHPVMRSFLGVPVAHRGRVIGDLYLTDKRGEQEFTEIDELIATALASQAAVIVTNADAYERERALVAELRSADEAKEAFVHHVAHELKTPLVTIRGSLQALEMGRKGLNDAQRTQLEQMAVRQLDTMMDMVNNLLELASIESGRSPLVLEAVALGPVVDAALTSAPPPEGTVVDLDPCADDRVTADRRYVERIVSNLLTNAYRHGGPHITVRTTSDDDGVTLSVIDNGDGVPASLVPTLFERFVRGRESRGTGLGLGLVKALAERFGGSVSYRPADHGGARFDVRLQHPDAAGTPDVVV</sequence>
<dbReference type="InterPro" id="IPR029016">
    <property type="entry name" value="GAF-like_dom_sf"/>
</dbReference>
<evidence type="ECO:0000256" key="2">
    <source>
        <dbReference type="ARBA" id="ARBA00004236"/>
    </source>
</evidence>
<dbReference type="Gene3D" id="1.10.287.130">
    <property type="match status" value="1"/>
</dbReference>
<gene>
    <name evidence="9" type="ORF">DVS28_a3787</name>
</gene>
<dbReference type="EC" id="2.7.13.3" evidence="3"/>
<dbReference type="AlphaFoldDB" id="A0A346Y1W2"/>
<dbReference type="InterPro" id="IPR050736">
    <property type="entry name" value="Sensor_HK_Regulatory"/>
</dbReference>
<dbReference type="InterPro" id="IPR003661">
    <property type="entry name" value="HisK_dim/P_dom"/>
</dbReference>
<feature type="domain" description="Histidine kinase" evidence="8">
    <location>
        <begin position="353"/>
        <end position="561"/>
    </location>
</feature>
<keyword evidence="5" id="KW-0808">Transferase</keyword>
<dbReference type="Pfam" id="PF00512">
    <property type="entry name" value="HisKA"/>
    <property type="match status" value="1"/>
</dbReference>
<dbReference type="Pfam" id="PF02518">
    <property type="entry name" value="HATPase_c"/>
    <property type="match status" value="1"/>
</dbReference>
<dbReference type="InterPro" id="IPR003594">
    <property type="entry name" value="HATPase_dom"/>
</dbReference>
<dbReference type="SUPFAM" id="SSF55781">
    <property type="entry name" value="GAF domain-like"/>
    <property type="match status" value="2"/>
</dbReference>
<dbReference type="SUPFAM" id="SSF47384">
    <property type="entry name" value="Homodimeric domain of signal transducing histidine kinase"/>
    <property type="match status" value="1"/>
</dbReference>
<name>A0A346Y1W2_9ACTN</name>
<dbReference type="InterPro" id="IPR003018">
    <property type="entry name" value="GAF"/>
</dbReference>
<evidence type="ECO:0000256" key="6">
    <source>
        <dbReference type="ARBA" id="ARBA00022777"/>
    </source>
</evidence>
<dbReference type="Pfam" id="PF13185">
    <property type="entry name" value="GAF_2"/>
    <property type="match status" value="2"/>
</dbReference>
<evidence type="ECO:0000313" key="10">
    <source>
        <dbReference type="Proteomes" id="UP000264006"/>
    </source>
</evidence>
<evidence type="ECO:0000313" key="9">
    <source>
        <dbReference type="EMBL" id="AXV08459.1"/>
    </source>
</evidence>
<organism evidence="9 10">
    <name type="scientific">Euzebya pacifica</name>
    <dbReference type="NCBI Taxonomy" id="1608957"/>
    <lineage>
        <taxon>Bacteria</taxon>
        <taxon>Bacillati</taxon>
        <taxon>Actinomycetota</taxon>
        <taxon>Nitriliruptoria</taxon>
        <taxon>Euzebyales</taxon>
    </lineage>
</organism>
<dbReference type="Proteomes" id="UP000264006">
    <property type="component" value="Chromosome"/>
</dbReference>
<dbReference type="Gene3D" id="3.30.565.10">
    <property type="entry name" value="Histidine kinase-like ATPase, C-terminal domain"/>
    <property type="match status" value="1"/>
</dbReference>
<dbReference type="GO" id="GO:0005886">
    <property type="term" value="C:plasma membrane"/>
    <property type="evidence" value="ECO:0007669"/>
    <property type="project" value="UniProtKB-SubCell"/>
</dbReference>
<accession>A0A346Y1W2</accession>
<evidence type="ECO:0000259" key="8">
    <source>
        <dbReference type="PROSITE" id="PS50109"/>
    </source>
</evidence>
<keyword evidence="7" id="KW-0902">Two-component regulatory system</keyword>
<evidence type="ECO:0000256" key="1">
    <source>
        <dbReference type="ARBA" id="ARBA00000085"/>
    </source>
</evidence>
<proteinExistence type="predicted"/>
<dbReference type="PRINTS" id="PR00344">
    <property type="entry name" value="BCTRLSENSOR"/>
</dbReference>
<dbReference type="InterPro" id="IPR005467">
    <property type="entry name" value="His_kinase_dom"/>
</dbReference>
<evidence type="ECO:0000256" key="7">
    <source>
        <dbReference type="ARBA" id="ARBA00023012"/>
    </source>
</evidence>
<evidence type="ECO:0000256" key="3">
    <source>
        <dbReference type="ARBA" id="ARBA00012438"/>
    </source>
</evidence>
<dbReference type="PROSITE" id="PS50109">
    <property type="entry name" value="HIS_KIN"/>
    <property type="match status" value="1"/>
</dbReference>
<dbReference type="KEGG" id="euz:DVS28_a3787"/>
<evidence type="ECO:0000256" key="4">
    <source>
        <dbReference type="ARBA" id="ARBA00022553"/>
    </source>
</evidence>
<keyword evidence="6 9" id="KW-0418">Kinase</keyword>